<dbReference type="GO" id="GO:0008652">
    <property type="term" value="P:amino acid biosynthetic process"/>
    <property type="evidence" value="ECO:0007669"/>
    <property type="project" value="UniProtKB-KW"/>
</dbReference>
<feature type="region of interest" description="Disordered" evidence="13">
    <location>
        <begin position="93"/>
        <end position="114"/>
    </location>
</feature>
<feature type="binding site" evidence="11">
    <location>
        <position position="298"/>
    </location>
    <ligand>
        <name>FMN</name>
        <dbReference type="ChEBI" id="CHEBI:58210"/>
    </ligand>
</feature>
<sequence length="390" mass="42823">MRYLTAGESHGPQLTTIIEGVPSGLYLTKEDINHELLRRQKGHGRGRRMQIEKDQVQITSGVRHGRSLGSPIALVVENNDWKHWTKIMGSEPITEEEESKMKRQISRPRPGHADLNGAIKYGHRDMRNVLERSSARETTVRVAAGAVAKRILSQLGIQVAGHVLEIGGVKAEQTNYESIEDLKKVTEESPVRCYDEEAGQNMMAAIDEAKANGDSIGGIVEVVVEGVPVGVGSYVHYDRKLDSKLAAAVLSINAFKGVEFGIGFEAARKNGSEVHDEIIWDEEKGYTRATNRLGGLEGGMTTGMPIVVRGVMKPIPTLYKPLKSVDIETKEPFSASIERSDSCAVPAASVVAEAVVAWEIANAIVEQFGVDQMDRIAENVENMRRLVREF</sequence>
<dbReference type="PROSITE" id="PS00787">
    <property type="entry name" value="CHORISMATE_SYNTHASE_1"/>
    <property type="match status" value="1"/>
</dbReference>
<dbReference type="PROSITE" id="PS00788">
    <property type="entry name" value="CHORISMATE_SYNTHASE_2"/>
    <property type="match status" value="1"/>
</dbReference>
<evidence type="ECO:0000256" key="10">
    <source>
        <dbReference type="ARBA" id="ARBA00023239"/>
    </source>
</evidence>
<keyword evidence="5 11" id="KW-0285">Flavoprotein</keyword>
<evidence type="ECO:0000313" key="15">
    <source>
        <dbReference type="Proteomes" id="UP000324326"/>
    </source>
</evidence>
<dbReference type="HAMAP" id="MF_00300">
    <property type="entry name" value="Chorismate_synth"/>
    <property type="match status" value="1"/>
</dbReference>
<organism evidence="14 15">
    <name type="scientific">Bacillus swezeyi</name>
    <dbReference type="NCBI Taxonomy" id="1925020"/>
    <lineage>
        <taxon>Bacteria</taxon>
        <taxon>Bacillati</taxon>
        <taxon>Bacillota</taxon>
        <taxon>Bacilli</taxon>
        <taxon>Bacillales</taxon>
        <taxon>Bacillaceae</taxon>
        <taxon>Bacillus</taxon>
    </lineage>
</organism>
<dbReference type="STRING" id="1925020.BTA30_02555"/>
<dbReference type="PROSITE" id="PS00789">
    <property type="entry name" value="CHORISMATE_SYNTHASE_3"/>
    <property type="match status" value="1"/>
</dbReference>
<evidence type="ECO:0000256" key="8">
    <source>
        <dbReference type="ARBA" id="ARBA00022857"/>
    </source>
</evidence>
<comment type="catalytic activity">
    <reaction evidence="11 12">
        <text>5-O-(1-carboxyvinyl)-3-phosphoshikimate = chorismate + phosphate</text>
        <dbReference type="Rhea" id="RHEA:21020"/>
        <dbReference type="ChEBI" id="CHEBI:29748"/>
        <dbReference type="ChEBI" id="CHEBI:43474"/>
        <dbReference type="ChEBI" id="CHEBI:57701"/>
        <dbReference type="EC" id="4.2.3.5"/>
    </reaction>
</comment>
<dbReference type="GO" id="GO:0005829">
    <property type="term" value="C:cytosol"/>
    <property type="evidence" value="ECO:0007669"/>
    <property type="project" value="TreeGrafter"/>
</dbReference>
<accession>A0A5M8RV89</accession>
<keyword evidence="7 11" id="KW-0274">FAD</keyword>
<feature type="binding site" evidence="11">
    <location>
        <position position="339"/>
    </location>
    <ligand>
        <name>FMN</name>
        <dbReference type="ChEBI" id="CHEBI:58210"/>
    </ligand>
</feature>
<dbReference type="NCBIfam" id="NF003793">
    <property type="entry name" value="PRK05382.1"/>
    <property type="match status" value="1"/>
</dbReference>
<dbReference type="Pfam" id="PF01264">
    <property type="entry name" value="Chorismate_synt"/>
    <property type="match status" value="1"/>
</dbReference>
<dbReference type="Gene3D" id="3.60.150.10">
    <property type="entry name" value="Chorismate synthase AroC"/>
    <property type="match status" value="1"/>
</dbReference>
<dbReference type="InterPro" id="IPR035904">
    <property type="entry name" value="Chorismate_synth_AroC_sf"/>
</dbReference>
<evidence type="ECO:0000256" key="11">
    <source>
        <dbReference type="HAMAP-Rule" id="MF_00300"/>
    </source>
</evidence>
<dbReference type="EC" id="4.2.3.5" evidence="3 11"/>
<proteinExistence type="inferred from homology"/>
<comment type="caution">
    <text evidence="14">The sequence shown here is derived from an EMBL/GenBank/DDBJ whole genome shotgun (WGS) entry which is preliminary data.</text>
</comment>
<keyword evidence="8 11" id="KW-0521">NADP</keyword>
<comment type="function">
    <text evidence="11">Catalyzes the anti-1,4-elimination of the C-3 phosphate and the C-6 proR hydrogen from 5-enolpyruvylshikimate-3-phosphate (EPSP) to yield chorismate, which is the branch point compound that serves as the starting substrate for the three terminal pathways of aromatic amino acid biosynthesis. This reaction introduces a second double bond into the aromatic ring system.</text>
</comment>
<dbReference type="GO" id="GO:0004107">
    <property type="term" value="F:chorismate synthase activity"/>
    <property type="evidence" value="ECO:0007669"/>
    <property type="project" value="UniProtKB-UniRule"/>
</dbReference>
<feature type="binding site" evidence="11">
    <location>
        <begin position="253"/>
        <end position="254"/>
    </location>
    <ligand>
        <name>FMN</name>
        <dbReference type="ChEBI" id="CHEBI:58210"/>
    </ligand>
</feature>
<evidence type="ECO:0000256" key="3">
    <source>
        <dbReference type="ARBA" id="ARBA00013036"/>
    </source>
</evidence>
<dbReference type="PIRSF" id="PIRSF001456">
    <property type="entry name" value="Chorismate_synth"/>
    <property type="match status" value="1"/>
</dbReference>
<dbReference type="InterPro" id="IPR020541">
    <property type="entry name" value="Chorismate_synthase_CS"/>
</dbReference>
<evidence type="ECO:0000256" key="4">
    <source>
        <dbReference type="ARBA" id="ARBA00022605"/>
    </source>
</evidence>
<dbReference type="EMBL" id="QSND01000002">
    <property type="protein sequence ID" value="KAA6451671.1"/>
    <property type="molecule type" value="Genomic_DNA"/>
</dbReference>
<dbReference type="InterPro" id="IPR000453">
    <property type="entry name" value="Chorismate_synth"/>
</dbReference>
<keyword evidence="6 11" id="KW-0288">FMN</keyword>
<keyword evidence="9 11" id="KW-0057">Aromatic amino acid biosynthesis</keyword>
<comment type="subunit">
    <text evidence="11">Homotetramer.</text>
</comment>
<feature type="binding site" evidence="11">
    <location>
        <position position="45"/>
    </location>
    <ligand>
        <name>NADP(+)</name>
        <dbReference type="ChEBI" id="CHEBI:58349"/>
    </ligand>
</feature>
<feature type="binding site" evidence="11">
    <location>
        <begin position="132"/>
        <end position="134"/>
    </location>
    <ligand>
        <name>FMN</name>
        <dbReference type="ChEBI" id="CHEBI:58210"/>
    </ligand>
</feature>
<evidence type="ECO:0000256" key="5">
    <source>
        <dbReference type="ARBA" id="ARBA00022630"/>
    </source>
</evidence>
<dbReference type="PANTHER" id="PTHR21085">
    <property type="entry name" value="CHORISMATE SYNTHASE"/>
    <property type="match status" value="1"/>
</dbReference>
<dbReference type="NCBIfam" id="TIGR00033">
    <property type="entry name" value="aroC"/>
    <property type="match status" value="1"/>
</dbReference>
<name>A0A5M8RV89_9BACI</name>
<keyword evidence="4 11" id="KW-0028">Amino-acid biosynthesis</keyword>
<evidence type="ECO:0000256" key="13">
    <source>
        <dbReference type="SAM" id="MobiDB-lite"/>
    </source>
</evidence>
<feature type="binding site" evidence="11">
    <location>
        <position position="39"/>
    </location>
    <ligand>
        <name>NADP(+)</name>
        <dbReference type="ChEBI" id="CHEBI:58349"/>
    </ligand>
</feature>
<dbReference type="CDD" id="cd07304">
    <property type="entry name" value="Chorismate_synthase"/>
    <property type="match status" value="1"/>
</dbReference>
<protein>
    <recommendedName>
        <fullName evidence="3 11">Chorismate synthase</fullName>
        <shortName evidence="11">CS</shortName>
        <ecNumber evidence="3 11">4.2.3.5</ecNumber>
    </recommendedName>
    <alternativeName>
        <fullName evidence="11">5-enolpyruvylshikimate-3-phosphate phospholyase</fullName>
    </alternativeName>
</protein>
<dbReference type="GO" id="GO:0009073">
    <property type="term" value="P:aromatic amino acid family biosynthetic process"/>
    <property type="evidence" value="ECO:0007669"/>
    <property type="project" value="UniProtKB-KW"/>
</dbReference>
<dbReference type="GO" id="GO:0009423">
    <property type="term" value="P:chorismate biosynthetic process"/>
    <property type="evidence" value="ECO:0007669"/>
    <property type="project" value="UniProtKB-UniRule"/>
</dbReference>
<comment type="cofactor">
    <cofactor evidence="11 12">
        <name>FMNH2</name>
        <dbReference type="ChEBI" id="CHEBI:57618"/>
    </cofactor>
    <text evidence="11 12">Reduced FMN (FMNH(2)).</text>
</comment>
<dbReference type="AlphaFoldDB" id="A0A5M8RV89"/>
<evidence type="ECO:0000313" key="14">
    <source>
        <dbReference type="EMBL" id="KAA6451671.1"/>
    </source>
</evidence>
<feature type="binding site" evidence="11">
    <location>
        <begin position="313"/>
        <end position="317"/>
    </location>
    <ligand>
        <name>FMN</name>
        <dbReference type="ChEBI" id="CHEBI:58210"/>
    </ligand>
</feature>
<dbReference type="RefSeq" id="WP_148957522.1">
    <property type="nucleotide sequence ID" value="NZ_QSND01000002.1"/>
</dbReference>
<reference evidence="14 15" key="1">
    <citation type="submission" date="2018-08" db="EMBL/GenBank/DDBJ databases">
        <title>Bacillus phenotypic plasticity.</title>
        <authorList>
            <person name="Hurtado E."/>
        </authorList>
    </citation>
    <scope>NUCLEOTIDE SEQUENCE [LARGE SCALE GENOMIC DNA]</scope>
    <source>
        <strain evidence="14 15">427</strain>
    </source>
</reference>
<evidence type="ECO:0000256" key="12">
    <source>
        <dbReference type="RuleBase" id="RU000605"/>
    </source>
</evidence>
<gene>
    <name evidence="11" type="primary">aroC</name>
    <name evidence="14" type="ORF">DX927_13175</name>
</gene>
<evidence type="ECO:0000256" key="2">
    <source>
        <dbReference type="ARBA" id="ARBA00008014"/>
    </source>
</evidence>
<keyword evidence="10 11" id="KW-0456">Lyase</keyword>
<dbReference type="SUPFAM" id="SSF103263">
    <property type="entry name" value="Chorismate synthase, AroC"/>
    <property type="match status" value="1"/>
</dbReference>
<dbReference type="UniPathway" id="UPA00053">
    <property type="reaction ID" value="UER00090"/>
</dbReference>
<comment type="similarity">
    <text evidence="2 11 12">Belongs to the chorismate synthase family.</text>
</comment>
<comment type="pathway">
    <text evidence="1 11 12">Metabolic intermediate biosynthesis; chorismate biosynthesis; chorismate from D-erythrose 4-phosphate and phosphoenolpyruvate: step 7/7.</text>
</comment>
<evidence type="ECO:0000256" key="9">
    <source>
        <dbReference type="ARBA" id="ARBA00023141"/>
    </source>
</evidence>
<dbReference type="PANTHER" id="PTHR21085:SF0">
    <property type="entry name" value="CHORISMATE SYNTHASE"/>
    <property type="match status" value="1"/>
</dbReference>
<dbReference type="FunFam" id="3.60.150.10:FF:000002">
    <property type="entry name" value="Chorismate synthase"/>
    <property type="match status" value="1"/>
</dbReference>
<evidence type="ECO:0000256" key="7">
    <source>
        <dbReference type="ARBA" id="ARBA00022827"/>
    </source>
</evidence>
<dbReference type="GO" id="GO:0010181">
    <property type="term" value="F:FMN binding"/>
    <property type="evidence" value="ECO:0007669"/>
    <property type="project" value="TreeGrafter"/>
</dbReference>
<evidence type="ECO:0000256" key="6">
    <source>
        <dbReference type="ARBA" id="ARBA00022643"/>
    </source>
</evidence>
<dbReference type="Proteomes" id="UP000324326">
    <property type="component" value="Unassembled WGS sequence"/>
</dbReference>
<evidence type="ECO:0000256" key="1">
    <source>
        <dbReference type="ARBA" id="ARBA00005044"/>
    </source>
</evidence>